<dbReference type="EMBL" id="CP137307">
    <property type="protein sequence ID" value="WQF80780.1"/>
    <property type="molecule type" value="Genomic_DNA"/>
</dbReference>
<feature type="compositionally biased region" description="Acidic residues" evidence="1">
    <location>
        <begin position="688"/>
        <end position="701"/>
    </location>
</feature>
<dbReference type="Proteomes" id="UP001322277">
    <property type="component" value="Chromosome 3"/>
</dbReference>
<evidence type="ECO:0000313" key="2">
    <source>
        <dbReference type="EMBL" id="WQF80780.1"/>
    </source>
</evidence>
<accession>A0AAX4IBX8</accession>
<feature type="region of interest" description="Disordered" evidence="1">
    <location>
        <begin position="680"/>
        <end position="701"/>
    </location>
</feature>
<dbReference type="KEGG" id="cdet:87942297"/>
<dbReference type="RefSeq" id="XP_062778004.1">
    <property type="nucleotide sequence ID" value="XM_062921953.1"/>
</dbReference>
<feature type="region of interest" description="Disordered" evidence="1">
    <location>
        <begin position="1"/>
        <end position="20"/>
    </location>
</feature>
<reference evidence="3" key="1">
    <citation type="journal article" date="2023" name="bioRxiv">
        <title>Complete genome of the Medicago anthracnose fungus, Colletotrichum destructivum, reveals a mini-chromosome-like region within a core chromosome.</title>
        <authorList>
            <person name="Lapalu N."/>
            <person name="Simon A."/>
            <person name="Lu A."/>
            <person name="Plaumann P.-L."/>
            <person name="Amselem J."/>
            <person name="Pigne S."/>
            <person name="Auger A."/>
            <person name="Koch C."/>
            <person name="Dallery J.-F."/>
            <person name="O'Connell R.J."/>
        </authorList>
    </citation>
    <scope>NUCLEOTIDE SEQUENCE [LARGE SCALE GENOMIC DNA]</scope>
    <source>
        <strain evidence="3">CBS 520.97</strain>
    </source>
</reference>
<evidence type="ECO:0000256" key="1">
    <source>
        <dbReference type="SAM" id="MobiDB-lite"/>
    </source>
</evidence>
<evidence type="ECO:0000313" key="3">
    <source>
        <dbReference type="Proteomes" id="UP001322277"/>
    </source>
</evidence>
<dbReference type="PANTHER" id="PTHR40619:SF3">
    <property type="entry name" value="FUNGAL STAND N-TERMINAL GOODBYE DOMAIN-CONTAINING PROTEIN"/>
    <property type="match status" value="1"/>
</dbReference>
<protein>
    <submittedName>
        <fullName evidence="2">Uncharacterized protein</fullName>
    </submittedName>
</protein>
<dbReference type="AlphaFoldDB" id="A0AAX4IBX8"/>
<gene>
    <name evidence="2" type="ORF">CDEST_05794</name>
</gene>
<organism evidence="2 3">
    <name type="scientific">Colletotrichum destructivum</name>
    <dbReference type="NCBI Taxonomy" id="34406"/>
    <lineage>
        <taxon>Eukaryota</taxon>
        <taxon>Fungi</taxon>
        <taxon>Dikarya</taxon>
        <taxon>Ascomycota</taxon>
        <taxon>Pezizomycotina</taxon>
        <taxon>Sordariomycetes</taxon>
        <taxon>Hypocreomycetidae</taxon>
        <taxon>Glomerellales</taxon>
        <taxon>Glomerellaceae</taxon>
        <taxon>Colletotrichum</taxon>
        <taxon>Colletotrichum destructivum species complex</taxon>
    </lineage>
</organism>
<dbReference type="GeneID" id="87942297"/>
<sequence>MGSKMVEIPSTANSDMDYKGPPDLITTKNSAARFVYGTVGGTSSVTSGDLVFVDDFDAFVPRDQVPDRTKCFVKSKKHMQLFQDTLKKFIQNMETRQAFRRLGVDLQDPARCDLEYVFDVAKIAVEKRDGTGNLRACKEFARSCLKNANRRDTALGAIMSMIPGDIYGSVLSGGVMTILAVSHSNRPQSGWVADVHEKRRQAVEDALAYIPKKLAMVQRLSDVHMKSELLHERADGVLVAIFVVLEEIVNDLTMDWTAKMKSKMKFGAEDRISNALSSLDESLSEFEAELNICTQHRFGRMHEAIIAQGENIQKFLDMANAFAANLSEKTSDTAVQQFLEKQFLNALTIYCASDSNFNTINGGRKSDSNAGFSDKHVLNINAVRLPPISAVQPTQDSEGGDGQVNDTSDVLQKNRQIVDQWLESIGEFDPSSETHIKECIRAGLGQLTHDDREKSEWIMSSDEFRDWMRLDKSNILSIRAEEAPDGLFHPFSFTAALVSEILQKSTGYPVLSFFCGLRTNGTFDSVLGGPIAVLKSLNGQLLQFCLRERPGVDLSSLEQRKRKLLKKSTKRAEYGVRLFRGLLESLEDKDAVYVILDSWSRLLGPREEADDVIMGLCQTVKDLPNLVIKLLVLDALPSDPVHELAHSLLYVPEEIDGWKNDVQLSQLEQNNLDLVKELEETRRRESEDLAESDSEDSDDSG</sequence>
<name>A0AAX4IBX8_9PEZI</name>
<dbReference type="PANTHER" id="PTHR40619">
    <property type="entry name" value="FUNGAL STAND N-TERMINAL GOODBYE DOMAIN-CONTAINING PROTEIN"/>
    <property type="match status" value="1"/>
</dbReference>
<keyword evidence="3" id="KW-1185">Reference proteome</keyword>
<proteinExistence type="predicted"/>